<dbReference type="EMBL" id="CAJNOJ010000022">
    <property type="protein sequence ID" value="CAF0850026.1"/>
    <property type="molecule type" value="Genomic_DNA"/>
</dbReference>
<comment type="caution">
    <text evidence="2">The sequence shown here is derived from an EMBL/GenBank/DDBJ whole genome shotgun (WGS) entry which is preliminary data.</text>
</comment>
<dbReference type="OrthoDB" id="9981704at2759"/>
<reference evidence="2" key="1">
    <citation type="submission" date="2021-02" db="EMBL/GenBank/DDBJ databases">
        <authorList>
            <person name="Nowell W R."/>
        </authorList>
    </citation>
    <scope>NUCLEOTIDE SEQUENCE</scope>
</reference>
<organism evidence="2 6">
    <name type="scientific">Adineta ricciae</name>
    <name type="common">Rotifer</name>
    <dbReference type="NCBI Taxonomy" id="249248"/>
    <lineage>
        <taxon>Eukaryota</taxon>
        <taxon>Metazoa</taxon>
        <taxon>Spiralia</taxon>
        <taxon>Gnathifera</taxon>
        <taxon>Rotifera</taxon>
        <taxon>Eurotatoria</taxon>
        <taxon>Bdelloidea</taxon>
        <taxon>Adinetida</taxon>
        <taxon>Adinetidae</taxon>
        <taxon>Adineta</taxon>
    </lineage>
</organism>
<evidence type="ECO:0000313" key="6">
    <source>
        <dbReference type="Proteomes" id="UP000663852"/>
    </source>
</evidence>
<evidence type="ECO:0000313" key="4">
    <source>
        <dbReference type="EMBL" id="CAF1586145.1"/>
    </source>
</evidence>
<dbReference type="Proteomes" id="UP000663852">
    <property type="component" value="Unassembled WGS sequence"/>
</dbReference>
<name>A0A813WBX6_ADIRI</name>
<sequence length="84" mass="8672">MASAPQLEIQKQEGVPVSEDGTIGGHQADKAKSQFKEQEADAKLHETSVTQNITPGQNLLGHQDSAQPGIRPGDVAGKAGGPST</sequence>
<dbReference type="EMBL" id="CAJNOR010005552">
    <property type="protein sequence ID" value="CAF1567379.1"/>
    <property type="molecule type" value="Genomic_DNA"/>
</dbReference>
<feature type="region of interest" description="Disordered" evidence="1">
    <location>
        <begin position="1"/>
        <end position="84"/>
    </location>
</feature>
<dbReference type="EMBL" id="CAJNOR010006113">
    <property type="protein sequence ID" value="CAF1586145.1"/>
    <property type="molecule type" value="Genomic_DNA"/>
</dbReference>
<protein>
    <submittedName>
        <fullName evidence="2">Uncharacterized protein</fullName>
    </submittedName>
</protein>
<dbReference type="AlphaFoldDB" id="A0A813WBX6"/>
<evidence type="ECO:0000313" key="3">
    <source>
        <dbReference type="EMBL" id="CAF1567379.1"/>
    </source>
</evidence>
<evidence type="ECO:0000313" key="5">
    <source>
        <dbReference type="Proteomes" id="UP000663828"/>
    </source>
</evidence>
<gene>
    <name evidence="2" type="ORF">EDS130_LOCUS7266</name>
    <name evidence="3" type="ORF">XAT740_LOCUS44142</name>
    <name evidence="4" type="ORF">XAT740_LOCUS46042</name>
</gene>
<feature type="compositionally biased region" description="Basic and acidic residues" evidence="1">
    <location>
        <begin position="27"/>
        <end position="46"/>
    </location>
</feature>
<dbReference type="Proteomes" id="UP000663828">
    <property type="component" value="Unassembled WGS sequence"/>
</dbReference>
<evidence type="ECO:0000256" key="1">
    <source>
        <dbReference type="SAM" id="MobiDB-lite"/>
    </source>
</evidence>
<keyword evidence="5" id="KW-1185">Reference proteome</keyword>
<feature type="compositionally biased region" description="Polar residues" evidence="1">
    <location>
        <begin position="47"/>
        <end position="57"/>
    </location>
</feature>
<proteinExistence type="predicted"/>
<evidence type="ECO:0000313" key="2">
    <source>
        <dbReference type="EMBL" id="CAF0850026.1"/>
    </source>
</evidence>
<accession>A0A813WBX6</accession>